<keyword evidence="4" id="KW-1185">Reference proteome</keyword>
<reference evidence="3 4" key="1">
    <citation type="submission" date="2021-03" db="EMBL/GenBank/DDBJ databases">
        <title>Whole genome sequence of Jiella sp. MQZ13P-4.</title>
        <authorList>
            <person name="Tuo L."/>
        </authorList>
    </citation>
    <scope>NUCLEOTIDE SEQUENCE [LARGE SCALE GENOMIC DNA]</scope>
    <source>
        <strain evidence="3 4">MQZ13P-4</strain>
    </source>
</reference>
<organism evidence="3 4">
    <name type="scientific">Jiella sonneratiae</name>
    <dbReference type="NCBI Taxonomy" id="2816856"/>
    <lineage>
        <taxon>Bacteria</taxon>
        <taxon>Pseudomonadati</taxon>
        <taxon>Pseudomonadota</taxon>
        <taxon>Alphaproteobacteria</taxon>
        <taxon>Hyphomicrobiales</taxon>
        <taxon>Aurantimonadaceae</taxon>
        <taxon>Jiella</taxon>
    </lineage>
</organism>
<comment type="caution">
    <text evidence="3">The sequence shown here is derived from an EMBL/GenBank/DDBJ whole genome shotgun (WGS) entry which is preliminary data.</text>
</comment>
<evidence type="ECO:0000313" key="3">
    <source>
        <dbReference type="EMBL" id="MBO0904895.1"/>
    </source>
</evidence>
<sequence>MLKTTIAGVAILIASTTASMAWTGWATTGVNFRSGPSTYHDVLGTIPQCGKVSVGASENGWYRIRWSGHWGWVSSNYISSERCGYSGGGYHSDGGYKSRGHSRGGYSGGGGYNSGGGY</sequence>
<dbReference type="EMBL" id="JAFMPY010000015">
    <property type="protein sequence ID" value="MBO0904895.1"/>
    <property type="molecule type" value="Genomic_DNA"/>
</dbReference>
<feature type="chain" id="PRO_5047093667" evidence="1">
    <location>
        <begin position="22"/>
        <end position="118"/>
    </location>
</feature>
<evidence type="ECO:0000313" key="4">
    <source>
        <dbReference type="Proteomes" id="UP000664288"/>
    </source>
</evidence>
<evidence type="ECO:0000259" key="2">
    <source>
        <dbReference type="PROSITE" id="PS51781"/>
    </source>
</evidence>
<dbReference type="PROSITE" id="PS51781">
    <property type="entry name" value="SH3B"/>
    <property type="match status" value="1"/>
</dbReference>
<evidence type="ECO:0000256" key="1">
    <source>
        <dbReference type="SAM" id="SignalP"/>
    </source>
</evidence>
<proteinExistence type="predicted"/>
<protein>
    <submittedName>
        <fullName evidence="3">SH3 domain-containing protein</fullName>
    </submittedName>
</protein>
<dbReference type="Gene3D" id="2.30.30.40">
    <property type="entry name" value="SH3 Domains"/>
    <property type="match status" value="1"/>
</dbReference>
<keyword evidence="1" id="KW-0732">Signal</keyword>
<name>A0ABS3J5E0_9HYPH</name>
<feature type="domain" description="SH3b" evidence="2">
    <location>
        <begin position="15"/>
        <end position="82"/>
    </location>
</feature>
<dbReference type="Proteomes" id="UP000664288">
    <property type="component" value="Unassembled WGS sequence"/>
</dbReference>
<feature type="signal peptide" evidence="1">
    <location>
        <begin position="1"/>
        <end position="21"/>
    </location>
</feature>
<gene>
    <name evidence="3" type="ORF">J1C47_14715</name>
</gene>
<accession>A0ABS3J5E0</accession>
<dbReference type="Pfam" id="PF08239">
    <property type="entry name" value="SH3_3"/>
    <property type="match status" value="1"/>
</dbReference>
<dbReference type="SMART" id="SM00287">
    <property type="entry name" value="SH3b"/>
    <property type="match status" value="1"/>
</dbReference>
<dbReference type="InterPro" id="IPR003646">
    <property type="entry name" value="SH3-like_bac-type"/>
</dbReference>
<dbReference type="RefSeq" id="WP_207351540.1">
    <property type="nucleotide sequence ID" value="NZ_JAFMPY010000015.1"/>
</dbReference>